<comment type="cofactor">
    <cofactor evidence="18">
        <name>heme</name>
        <dbReference type="ChEBI" id="CHEBI:30413"/>
    </cofactor>
</comment>
<dbReference type="AlphaFoldDB" id="A0A5J5AFC4"/>
<dbReference type="FunFam" id="2.60.120.430:FF:000003">
    <property type="entry name" value="FERONIA receptor-like kinase"/>
    <property type="match status" value="1"/>
</dbReference>
<evidence type="ECO:0000256" key="2">
    <source>
        <dbReference type="ARBA" id="ARBA00010617"/>
    </source>
</evidence>
<reference evidence="22 23" key="1">
    <citation type="submission" date="2019-09" db="EMBL/GenBank/DDBJ databases">
        <title>A chromosome-level genome assembly of the Chinese tupelo Nyssa sinensis.</title>
        <authorList>
            <person name="Yang X."/>
            <person name="Kang M."/>
            <person name="Yang Y."/>
            <person name="Xiong H."/>
            <person name="Wang M."/>
            <person name="Zhang Z."/>
            <person name="Wang Z."/>
            <person name="Wu H."/>
            <person name="Ma T."/>
            <person name="Liu J."/>
            <person name="Xi Z."/>
        </authorList>
    </citation>
    <scope>NUCLEOTIDE SEQUENCE [LARGE SCALE GENOMIC DNA]</scope>
    <source>
        <strain evidence="22">J267</strain>
        <tissue evidence="22">Leaf</tissue>
    </source>
</reference>
<evidence type="ECO:0000256" key="3">
    <source>
        <dbReference type="ARBA" id="ARBA00022527"/>
    </source>
</evidence>
<dbReference type="GO" id="GO:0020037">
    <property type="term" value="F:heme binding"/>
    <property type="evidence" value="ECO:0007669"/>
    <property type="project" value="InterPro"/>
</dbReference>
<dbReference type="InterPro" id="IPR011009">
    <property type="entry name" value="Kinase-like_dom_sf"/>
</dbReference>
<feature type="binding site" evidence="19">
    <location>
        <position position="524"/>
    </location>
    <ligand>
        <name>ATP</name>
        <dbReference type="ChEBI" id="CHEBI:30616"/>
    </ligand>
</feature>
<dbReference type="Pfam" id="PF00067">
    <property type="entry name" value="p450"/>
    <property type="match status" value="1"/>
</dbReference>
<evidence type="ECO:0000256" key="6">
    <source>
        <dbReference type="ARBA" id="ARBA00022692"/>
    </source>
</evidence>
<keyword evidence="4 18" id="KW-0349">Heme</keyword>
<dbReference type="PRINTS" id="PR00385">
    <property type="entry name" value="P450"/>
</dbReference>
<keyword evidence="5" id="KW-0808">Transferase</keyword>
<evidence type="ECO:0000256" key="20">
    <source>
        <dbReference type="SAM" id="SignalP"/>
    </source>
</evidence>
<keyword evidence="8 20" id="KW-0732">Signal</keyword>
<evidence type="ECO:0000256" key="1">
    <source>
        <dbReference type="ARBA" id="ARBA00004479"/>
    </source>
</evidence>
<feature type="domain" description="Protein kinase" evidence="21">
    <location>
        <begin position="495"/>
        <end position="773"/>
    </location>
</feature>
<keyword evidence="23" id="KW-1185">Reference proteome</keyword>
<dbReference type="InterPro" id="IPR050665">
    <property type="entry name" value="Cytochrome_P450_Monooxygen"/>
</dbReference>
<dbReference type="GO" id="GO:0010038">
    <property type="term" value="P:response to metal ion"/>
    <property type="evidence" value="ECO:0007669"/>
    <property type="project" value="UniProtKB-ARBA"/>
</dbReference>
<dbReference type="PRINTS" id="PR00463">
    <property type="entry name" value="EP450I"/>
</dbReference>
<dbReference type="OrthoDB" id="1564388at2759"/>
<dbReference type="PROSITE" id="PS00107">
    <property type="entry name" value="PROTEIN_KINASE_ATP"/>
    <property type="match status" value="1"/>
</dbReference>
<evidence type="ECO:0000256" key="9">
    <source>
        <dbReference type="ARBA" id="ARBA00022741"/>
    </source>
</evidence>
<dbReference type="Gene3D" id="3.30.200.20">
    <property type="entry name" value="Phosphorylase Kinase, domain 1"/>
    <property type="match status" value="1"/>
</dbReference>
<dbReference type="PROSITE" id="PS00018">
    <property type="entry name" value="EF_HAND_1"/>
    <property type="match status" value="1"/>
</dbReference>
<evidence type="ECO:0000256" key="10">
    <source>
        <dbReference type="ARBA" id="ARBA00022777"/>
    </source>
</evidence>
<keyword evidence="14 18" id="KW-0408">Iron</keyword>
<keyword evidence="7 18" id="KW-0479">Metal-binding</keyword>
<dbReference type="InterPro" id="IPR000719">
    <property type="entry name" value="Prot_kinase_dom"/>
</dbReference>
<gene>
    <name evidence="22" type="ORF">F0562_033901</name>
</gene>
<keyword evidence="3" id="KW-0723">Serine/threonine-protein kinase</keyword>
<evidence type="ECO:0000256" key="11">
    <source>
        <dbReference type="ARBA" id="ARBA00022840"/>
    </source>
</evidence>
<dbReference type="Pfam" id="PF12819">
    <property type="entry name" value="Malectin_like"/>
    <property type="match status" value="1"/>
</dbReference>
<keyword evidence="15" id="KW-0503">Monooxygenase</keyword>
<dbReference type="FunFam" id="1.10.510.10:FF:000252">
    <property type="entry name" value="Receptor-like protein kinase FERONIA"/>
    <property type="match status" value="1"/>
</dbReference>
<keyword evidence="10" id="KW-0418">Kinase</keyword>
<evidence type="ECO:0000256" key="13">
    <source>
        <dbReference type="ARBA" id="ARBA00023002"/>
    </source>
</evidence>
<accession>A0A5J5AFC4</accession>
<dbReference type="Pfam" id="PF07714">
    <property type="entry name" value="PK_Tyr_Ser-Thr"/>
    <property type="match status" value="1"/>
</dbReference>
<evidence type="ECO:0000313" key="23">
    <source>
        <dbReference type="Proteomes" id="UP000325577"/>
    </source>
</evidence>
<dbReference type="EMBL" id="CM018044">
    <property type="protein sequence ID" value="KAA8529300.1"/>
    <property type="molecule type" value="Genomic_DNA"/>
</dbReference>
<dbReference type="InterPro" id="IPR001128">
    <property type="entry name" value="Cyt_P450"/>
</dbReference>
<name>A0A5J5AFC4_9ASTE</name>
<evidence type="ECO:0000256" key="18">
    <source>
        <dbReference type="PIRSR" id="PIRSR602401-1"/>
    </source>
</evidence>
<organism evidence="22 23">
    <name type="scientific">Nyssa sinensis</name>
    <dbReference type="NCBI Taxonomy" id="561372"/>
    <lineage>
        <taxon>Eukaryota</taxon>
        <taxon>Viridiplantae</taxon>
        <taxon>Streptophyta</taxon>
        <taxon>Embryophyta</taxon>
        <taxon>Tracheophyta</taxon>
        <taxon>Spermatophyta</taxon>
        <taxon>Magnoliopsida</taxon>
        <taxon>eudicotyledons</taxon>
        <taxon>Gunneridae</taxon>
        <taxon>Pentapetalae</taxon>
        <taxon>asterids</taxon>
        <taxon>Cornales</taxon>
        <taxon>Nyssaceae</taxon>
        <taxon>Nyssa</taxon>
    </lineage>
</organism>
<feature type="binding site" description="axial binding residue" evidence="18">
    <location>
        <position position="1181"/>
    </location>
    <ligand>
        <name>heme</name>
        <dbReference type="ChEBI" id="CHEBI:30413"/>
    </ligand>
    <ligandPart>
        <name>Fe</name>
        <dbReference type="ChEBI" id="CHEBI:18248"/>
    </ligandPart>
</feature>
<evidence type="ECO:0000256" key="12">
    <source>
        <dbReference type="ARBA" id="ARBA00022989"/>
    </source>
</evidence>
<evidence type="ECO:0000259" key="21">
    <source>
        <dbReference type="PROSITE" id="PS50011"/>
    </source>
</evidence>
<dbReference type="Gene3D" id="2.60.120.430">
    <property type="entry name" value="Galactose-binding lectin"/>
    <property type="match status" value="2"/>
</dbReference>
<dbReference type="GO" id="GO:0004497">
    <property type="term" value="F:monooxygenase activity"/>
    <property type="evidence" value="ECO:0007669"/>
    <property type="project" value="UniProtKB-KW"/>
</dbReference>
<evidence type="ECO:0000313" key="22">
    <source>
        <dbReference type="EMBL" id="KAA8529300.1"/>
    </source>
</evidence>
<dbReference type="PANTHER" id="PTHR24282:SF20">
    <property type="entry name" value="CYTOCHROME P450 CYP749A22-LIKE"/>
    <property type="match status" value="1"/>
</dbReference>
<sequence>MFFRLLYVHILVTVAILAEQSPYEPADNLVLDCGSSTAILPSNGQRWNPRYGYKFSKELNPTTVSRASIQDSGNLKFPTLNACIFHKQFTYTFPVSAGNHFIRLHFYPASYARLNISEALFSVTVGPYTLLSTSEKSYSMDASDIEYIVKEFCINVDGSVLNITFTPLTNSSDAYGFVNKIEILSMHPNLYIPEDHVAVPFIGHPSKFLVNYSTALEMMYRLNVGGRFIRADDDTGMFRVWFEDEPFLVVDDSYTVQSKLNIMYSSSVPAYTAPQQIYATARTSSYYNLQWSFPLESGFFYLIRLHFCEIGREITQENESVFQIYIVNQTAEDHADVVQWSGGVGIPVYRDYVVNLSRYSHKIPCLFLELQKITGLTTMHNGAILNGLEIFKLSDHRNNLAGLYPFRSSNGKYEKSYRQSMAILTIRKILLYGIIASAVLLNVYYLCPVSLRPSSPLSLLRYSKWQRRTFMQWATLFDQCRYFSLAEIKLATNNFLDANLIGAGGFGKVYQGCIDGGATTVAIKRGSPTSRQGLHEFQTEITMLSKLRHRHLVSLIGCCMDDKEMILVYDFMARGTLRDHLYNTENPALPWKKRLKICIDAARGLQYLHSGTKQMIIHRDVKTTNILIDKNWVAKIADFGLSKVGPNMSHTHVSTIVKGSFGYLDPEYYRRQKLTEKSDVYSFGVVLFEVLCARPAVLPMELEEDEELEQANLAQWALHCHQMGTLDQIIDPCLRGKIDPECFKTFTEIAKKCLADRGNERPSMSDLLWELELAWQQQEGADVEREERACGGRSRRIADEVAVMINDGQRSHCIGMNYLNWNGQKAQLVVTESELVKEILNNRERTYPKVDSEFLKKILGDVLSRSEGEKWAKLRKLANHAFRAESLKNMVPAMIASVDMMLERWKQYEGKEVDVSEEFRVLTSEVISRTAFGSSYLEGKDIFEMMRKLIIIGARNFLKIRLPVLSKFFKSSDDVESDKLVQGMRDWIIGIIKERERAVNGEIDNFGTDFLGLLVKANHDADEDNRITVEEVVDECKTFYFAGHDTTATLLSWTILLLAIHTDWQEKARQEVLKLFGQQHPNSEFLGRLKTMKMIINESLRLYPPVISISRKVKCEVKLGKFILPANTNLVIPTLAFHHDPQIWGEDVHLFKPERFSEGVAKATNNNPAVFLPFGLGPRICAGMNFAIIEAKIALSMILQRYTFTLSPAYIHSPVDNLTVRPQHGIQPLMLNFLRH</sequence>
<dbReference type="PROSITE" id="PS00086">
    <property type="entry name" value="CYTOCHROME_P450"/>
    <property type="match status" value="1"/>
</dbReference>
<evidence type="ECO:0000256" key="16">
    <source>
        <dbReference type="ARBA" id="ARBA00023136"/>
    </source>
</evidence>
<keyword evidence="13" id="KW-0560">Oxidoreductase</keyword>
<keyword evidence="6" id="KW-0812">Transmembrane</keyword>
<dbReference type="GO" id="GO:0005506">
    <property type="term" value="F:iron ion binding"/>
    <property type="evidence" value="ECO:0007669"/>
    <property type="project" value="InterPro"/>
</dbReference>
<dbReference type="InterPro" id="IPR017441">
    <property type="entry name" value="Protein_kinase_ATP_BS"/>
</dbReference>
<keyword evidence="12" id="KW-1133">Transmembrane helix</keyword>
<dbReference type="InterPro" id="IPR018247">
    <property type="entry name" value="EF_Hand_1_Ca_BS"/>
</dbReference>
<dbReference type="SUPFAM" id="SSF48264">
    <property type="entry name" value="Cytochrome P450"/>
    <property type="match status" value="1"/>
</dbReference>
<comment type="similarity">
    <text evidence="2">Belongs to the cytochrome P450 family.</text>
</comment>
<dbReference type="GO" id="GO:0016020">
    <property type="term" value="C:membrane"/>
    <property type="evidence" value="ECO:0007669"/>
    <property type="project" value="UniProtKB-SubCell"/>
</dbReference>
<evidence type="ECO:0000256" key="4">
    <source>
        <dbReference type="ARBA" id="ARBA00022617"/>
    </source>
</evidence>
<keyword evidence="16" id="KW-0472">Membrane</keyword>
<dbReference type="InterPro" id="IPR036396">
    <property type="entry name" value="Cyt_P450_sf"/>
</dbReference>
<dbReference type="InterPro" id="IPR024788">
    <property type="entry name" value="Malectin-like_Carb-bd_dom"/>
</dbReference>
<dbReference type="Gene3D" id="1.10.510.10">
    <property type="entry name" value="Transferase(Phosphotransferase) domain 1"/>
    <property type="match status" value="1"/>
</dbReference>
<feature type="chain" id="PRO_5023920996" description="Protein kinase domain-containing protein" evidence="20">
    <location>
        <begin position="19"/>
        <end position="1236"/>
    </location>
</feature>
<dbReference type="GO" id="GO:0004674">
    <property type="term" value="F:protein serine/threonine kinase activity"/>
    <property type="evidence" value="ECO:0007669"/>
    <property type="project" value="UniProtKB-KW"/>
</dbReference>
<evidence type="ECO:0000256" key="8">
    <source>
        <dbReference type="ARBA" id="ARBA00022729"/>
    </source>
</evidence>
<dbReference type="SUPFAM" id="SSF56112">
    <property type="entry name" value="Protein kinase-like (PK-like)"/>
    <property type="match status" value="1"/>
</dbReference>
<evidence type="ECO:0000256" key="19">
    <source>
        <dbReference type="PROSITE-ProRule" id="PRU10141"/>
    </source>
</evidence>
<dbReference type="SMART" id="SM00220">
    <property type="entry name" value="S_TKc"/>
    <property type="match status" value="1"/>
</dbReference>
<protein>
    <recommendedName>
        <fullName evidence="21">Protein kinase domain-containing protein</fullName>
    </recommendedName>
</protein>
<dbReference type="PROSITE" id="PS50011">
    <property type="entry name" value="PROTEIN_KINASE_DOM"/>
    <property type="match status" value="1"/>
</dbReference>
<dbReference type="FunFam" id="2.60.120.430:FF:000007">
    <property type="entry name" value="FERONIA receptor-like kinase"/>
    <property type="match status" value="1"/>
</dbReference>
<dbReference type="Gene3D" id="1.10.630.10">
    <property type="entry name" value="Cytochrome P450"/>
    <property type="match status" value="1"/>
</dbReference>
<dbReference type="PANTHER" id="PTHR24282">
    <property type="entry name" value="CYTOCHROME P450 FAMILY MEMBER"/>
    <property type="match status" value="1"/>
</dbReference>
<dbReference type="GO" id="GO:0016705">
    <property type="term" value="F:oxidoreductase activity, acting on paired donors, with incorporation or reduction of molecular oxygen"/>
    <property type="evidence" value="ECO:0007669"/>
    <property type="project" value="InterPro"/>
</dbReference>
<evidence type="ECO:0000256" key="7">
    <source>
        <dbReference type="ARBA" id="ARBA00022723"/>
    </source>
</evidence>
<keyword evidence="9 19" id="KW-0547">Nucleotide-binding</keyword>
<dbReference type="InterPro" id="IPR017972">
    <property type="entry name" value="Cyt_P450_CS"/>
</dbReference>
<dbReference type="FunFam" id="3.30.200.20:FF:000039">
    <property type="entry name" value="receptor-like protein kinase FERONIA"/>
    <property type="match status" value="1"/>
</dbReference>
<dbReference type="InterPro" id="IPR001245">
    <property type="entry name" value="Ser-Thr/Tyr_kinase_cat_dom"/>
</dbReference>
<dbReference type="InterPro" id="IPR008271">
    <property type="entry name" value="Ser/Thr_kinase_AS"/>
</dbReference>
<evidence type="ECO:0000256" key="5">
    <source>
        <dbReference type="ARBA" id="ARBA00022679"/>
    </source>
</evidence>
<evidence type="ECO:0000256" key="17">
    <source>
        <dbReference type="ARBA" id="ARBA00023180"/>
    </source>
</evidence>
<proteinExistence type="inferred from homology"/>
<evidence type="ECO:0000256" key="15">
    <source>
        <dbReference type="ARBA" id="ARBA00023033"/>
    </source>
</evidence>
<dbReference type="InterPro" id="IPR002401">
    <property type="entry name" value="Cyt_P450_E_grp-I"/>
</dbReference>
<dbReference type="Proteomes" id="UP000325577">
    <property type="component" value="Linkage Group LG20"/>
</dbReference>
<dbReference type="GO" id="GO:0005524">
    <property type="term" value="F:ATP binding"/>
    <property type="evidence" value="ECO:0007669"/>
    <property type="project" value="UniProtKB-UniRule"/>
</dbReference>
<dbReference type="CDD" id="cd14066">
    <property type="entry name" value="STKc_IRAK"/>
    <property type="match status" value="1"/>
</dbReference>
<dbReference type="PROSITE" id="PS00108">
    <property type="entry name" value="PROTEIN_KINASE_ST"/>
    <property type="match status" value="1"/>
</dbReference>
<comment type="subcellular location">
    <subcellularLocation>
        <location evidence="1">Membrane</location>
        <topology evidence="1">Single-pass type I membrane protein</topology>
    </subcellularLocation>
</comment>
<keyword evidence="17" id="KW-0325">Glycoprotein</keyword>
<evidence type="ECO:0000256" key="14">
    <source>
        <dbReference type="ARBA" id="ARBA00023004"/>
    </source>
</evidence>
<keyword evidence="11 19" id="KW-0067">ATP-binding</keyword>
<feature type="signal peptide" evidence="20">
    <location>
        <begin position="1"/>
        <end position="18"/>
    </location>
</feature>